<keyword evidence="3" id="KW-1185">Reference proteome</keyword>
<reference evidence="2 3" key="2">
    <citation type="journal article" date="2015" name="Stand. Genomic Sci.">
        <title>Draft genome sequence of marine-derived Streptomyces sp. TP-A0598, a producer of anti-MRSA antibiotic lydicamycins.</title>
        <authorList>
            <person name="Komaki H."/>
            <person name="Ichikawa N."/>
            <person name="Hosoyama A."/>
            <person name="Fujita N."/>
            <person name="Igarashi Y."/>
        </authorList>
    </citation>
    <scope>NUCLEOTIDE SEQUENCE [LARGE SCALE GENOMIC DNA]</scope>
    <source>
        <strain evidence="2 3">NBRC 110027</strain>
    </source>
</reference>
<comment type="caution">
    <text evidence="2">The sequence shown here is derived from an EMBL/GenBank/DDBJ whole genome shotgun (WGS) entry which is preliminary data.</text>
</comment>
<dbReference type="Proteomes" id="UP000048965">
    <property type="component" value="Unassembled WGS sequence"/>
</dbReference>
<dbReference type="Pfam" id="PF02371">
    <property type="entry name" value="Transposase_20"/>
    <property type="match status" value="1"/>
</dbReference>
<proteinExistence type="predicted"/>
<feature type="domain" description="Transposase IS116/IS110/IS902 C-terminal" evidence="1">
    <location>
        <begin position="24"/>
        <end position="78"/>
    </location>
</feature>
<dbReference type="RefSeq" id="WP_245698971.1">
    <property type="nucleotide sequence ID" value="NZ_BBNO01000013.1"/>
</dbReference>
<gene>
    <name evidence="2" type="ORF">TPA0598_13_00290</name>
</gene>
<accession>A0A0P4RHV4</accession>
<dbReference type="InterPro" id="IPR003346">
    <property type="entry name" value="Transposase_20"/>
</dbReference>
<evidence type="ECO:0000259" key="1">
    <source>
        <dbReference type="Pfam" id="PF02371"/>
    </source>
</evidence>
<dbReference type="GO" id="GO:0006313">
    <property type="term" value="P:DNA transposition"/>
    <property type="evidence" value="ECO:0007669"/>
    <property type="project" value="InterPro"/>
</dbReference>
<dbReference type="EMBL" id="BBNO01000013">
    <property type="protein sequence ID" value="GAO12845.1"/>
    <property type="molecule type" value="Genomic_DNA"/>
</dbReference>
<evidence type="ECO:0000313" key="2">
    <source>
        <dbReference type="EMBL" id="GAO12845.1"/>
    </source>
</evidence>
<organism evidence="2 3">
    <name type="scientific">Streptomyces lydicamycinicus</name>
    <dbReference type="NCBI Taxonomy" id="1546107"/>
    <lineage>
        <taxon>Bacteria</taxon>
        <taxon>Bacillati</taxon>
        <taxon>Actinomycetota</taxon>
        <taxon>Actinomycetes</taxon>
        <taxon>Kitasatosporales</taxon>
        <taxon>Streptomycetaceae</taxon>
        <taxon>Streptomyces</taxon>
    </lineage>
</organism>
<dbReference type="GO" id="GO:0004803">
    <property type="term" value="F:transposase activity"/>
    <property type="evidence" value="ECO:0007669"/>
    <property type="project" value="InterPro"/>
</dbReference>
<dbReference type="GO" id="GO:0003677">
    <property type="term" value="F:DNA binding"/>
    <property type="evidence" value="ECO:0007669"/>
    <property type="project" value="InterPro"/>
</dbReference>
<evidence type="ECO:0000313" key="3">
    <source>
        <dbReference type="Proteomes" id="UP000048965"/>
    </source>
</evidence>
<sequence length="79" mass="8746">MFLADVARKSSAATARMLTAVGVTPRMLIALCEVSPIERSSGSRQYCRLNPGGDRQTNAALHGIVQTRLRFDTRTQDYF</sequence>
<reference evidence="3" key="1">
    <citation type="submission" date="2014-09" db="EMBL/GenBank/DDBJ databases">
        <title>Whole genome shotgun sequence of Streptomyces sp. NBRC 110027.</title>
        <authorList>
            <person name="Komaki H."/>
            <person name="Ichikawa N."/>
            <person name="Katano-Makiyama Y."/>
            <person name="Hosoyama A."/>
            <person name="Hashimoto M."/>
            <person name="Uohara A."/>
            <person name="Kitahashi Y."/>
            <person name="Ohji S."/>
            <person name="Kimura A."/>
            <person name="Yamazoe A."/>
            <person name="Igarashi Y."/>
            <person name="Fujita N."/>
        </authorList>
    </citation>
    <scope>NUCLEOTIDE SEQUENCE [LARGE SCALE GENOMIC DNA]</scope>
    <source>
        <strain evidence="3">NBRC 110027</strain>
    </source>
</reference>
<name>A0A0P4RHV4_9ACTN</name>
<dbReference type="AlphaFoldDB" id="A0A0P4RHV4"/>
<protein>
    <submittedName>
        <fullName evidence="2">Transposase</fullName>
    </submittedName>
</protein>